<reference evidence="1 4" key="1">
    <citation type="submission" date="2021-07" db="EMBL/GenBank/DDBJ databases">
        <title>Whole genome sequencing of carbapenem-resistant Pseudomonas spp. isolated in Japan.</title>
        <authorList>
            <person name="Suzuki M."/>
            <person name="Maehana S."/>
            <person name="Kitasato H."/>
        </authorList>
    </citation>
    <scope>NUCLEOTIDE SEQUENCE</scope>
    <source>
        <strain evidence="1">KAM435</strain>
        <strain evidence="2 4">KAM436</strain>
    </source>
</reference>
<evidence type="ECO:0000313" key="1">
    <source>
        <dbReference type="EMBL" id="GIZ90933.1"/>
    </source>
</evidence>
<evidence type="ECO:0000313" key="4">
    <source>
        <dbReference type="Proteomes" id="UP000887228"/>
    </source>
</evidence>
<comment type="caution">
    <text evidence="1">The sequence shown here is derived from an EMBL/GenBank/DDBJ whole genome shotgun (WGS) entry which is preliminary data.</text>
</comment>
<organism evidence="1 3">
    <name type="scientific">Aquipseudomonas alcaligenes</name>
    <name type="common">Pseudomonas alcaligenes</name>
    <dbReference type="NCBI Taxonomy" id="43263"/>
    <lineage>
        <taxon>Bacteria</taxon>
        <taxon>Pseudomonadati</taxon>
        <taxon>Pseudomonadota</taxon>
        <taxon>Gammaproteobacteria</taxon>
        <taxon>Pseudomonadales</taxon>
        <taxon>Pseudomonadaceae</taxon>
        <taxon>Aquipseudomonas</taxon>
    </lineage>
</organism>
<proteinExistence type="predicted"/>
<dbReference type="Proteomes" id="UP000887228">
    <property type="component" value="Unassembled WGS sequence"/>
</dbReference>
<gene>
    <name evidence="1" type="ORF">KAM435_42600</name>
    <name evidence="2" type="ORF">KAM436_42600</name>
</gene>
<evidence type="ECO:0000313" key="3">
    <source>
        <dbReference type="Proteomes" id="UP000887212"/>
    </source>
</evidence>
<protein>
    <submittedName>
        <fullName evidence="1">Uncharacterized protein</fullName>
    </submittedName>
</protein>
<dbReference type="EMBL" id="BPMT01000040">
    <property type="protein sequence ID" value="GIZ95292.1"/>
    <property type="molecule type" value="Genomic_DNA"/>
</dbReference>
<dbReference type="RefSeq" id="WP_203792631.1">
    <property type="nucleotide sequence ID" value="NZ_AP024354.1"/>
</dbReference>
<dbReference type="Proteomes" id="UP000887212">
    <property type="component" value="Unassembled WGS sequence"/>
</dbReference>
<evidence type="ECO:0000313" key="2">
    <source>
        <dbReference type="EMBL" id="GIZ95292.1"/>
    </source>
</evidence>
<name>A0AA37CIV0_AQUAC</name>
<dbReference type="AlphaFoldDB" id="A0AA37CIV0"/>
<sequence length="165" mass="17719">MTNDEKPPMFGPSGVFDAATYEPRSVKTFWMAATDVSSLADKDVAAGALIGNCTTSIPFKFEFDPNDNGHTVMLGTTREGMSGMWSGRDALPLFAQDVLLALGSMREEAETTGVPLTILSRLLGMQSTPKGDRMILDALQQLGHLVPGLRYSEADGLVRAGDVHQ</sequence>
<dbReference type="EMBL" id="BPMS01000042">
    <property type="protein sequence ID" value="GIZ90933.1"/>
    <property type="molecule type" value="Genomic_DNA"/>
</dbReference>
<accession>A0AA37CIV0</accession>